<dbReference type="OrthoDB" id="126357at2759"/>
<comment type="similarity">
    <text evidence="2 5">Belongs to the RxLR effector family.</text>
</comment>
<keyword evidence="4" id="KW-0732">Signal</keyword>
<reference evidence="6" key="1">
    <citation type="submission" date="2021-02" db="EMBL/GenBank/DDBJ databases">
        <authorList>
            <person name="Palmer J.M."/>
        </authorList>
    </citation>
    <scope>NUCLEOTIDE SEQUENCE</scope>
    <source>
        <strain evidence="6">SCRP23</strain>
    </source>
</reference>
<accession>A0A8T1VJL2</accession>
<evidence type="ECO:0000256" key="5">
    <source>
        <dbReference type="RuleBase" id="RU367124"/>
    </source>
</evidence>
<evidence type="ECO:0000313" key="6">
    <source>
        <dbReference type="EMBL" id="KAG7379624.1"/>
    </source>
</evidence>
<protein>
    <recommendedName>
        <fullName evidence="5">RxLR effector protein</fullName>
    </recommendedName>
</protein>
<sequence length="172" mass="19906">MSVLIDRLIKPSTGLSFVLLTIAAIFFARSAAVNPATDFAHVKLEKHTVRTIDSTPIDGTTTRFLRSMTQEKRELATVEDEERLRDLKTPAERIAKWINAKKLPEDVEKKMMITIFTPTRSPRYKLYRRFVLTWMKQFTKKKWGKLSAIFKFLSAAKPKKDRPLLTLKEPLP</sequence>
<evidence type="ECO:0000256" key="3">
    <source>
        <dbReference type="ARBA" id="ARBA00022525"/>
    </source>
</evidence>
<evidence type="ECO:0000256" key="2">
    <source>
        <dbReference type="ARBA" id="ARBA00010400"/>
    </source>
</evidence>
<proteinExistence type="inferred from homology"/>
<comment type="domain">
    <text evidence="5">The RxLR-dEER motif acts to carry the protein into the host cell cytoplasm through binding to cell surface phosphatidylinositol-3-phosphate.</text>
</comment>
<dbReference type="AlphaFoldDB" id="A0A8T1VJL2"/>
<evidence type="ECO:0000313" key="7">
    <source>
        <dbReference type="Proteomes" id="UP000693981"/>
    </source>
</evidence>
<comment type="subcellular location">
    <subcellularLocation>
        <location evidence="1 5">Secreted</location>
    </subcellularLocation>
</comment>
<dbReference type="Pfam" id="PF16810">
    <property type="entry name" value="RXLR"/>
    <property type="match status" value="1"/>
</dbReference>
<evidence type="ECO:0000256" key="4">
    <source>
        <dbReference type="ARBA" id="ARBA00022729"/>
    </source>
</evidence>
<keyword evidence="7" id="KW-1185">Reference proteome</keyword>
<comment type="caution">
    <text evidence="6">The sequence shown here is derived from an EMBL/GenBank/DDBJ whole genome shotgun (WGS) entry which is preliminary data.</text>
</comment>
<organism evidence="6 7">
    <name type="scientific">Phytophthora boehmeriae</name>
    <dbReference type="NCBI Taxonomy" id="109152"/>
    <lineage>
        <taxon>Eukaryota</taxon>
        <taxon>Sar</taxon>
        <taxon>Stramenopiles</taxon>
        <taxon>Oomycota</taxon>
        <taxon>Peronosporomycetes</taxon>
        <taxon>Peronosporales</taxon>
        <taxon>Peronosporaceae</taxon>
        <taxon>Phytophthora</taxon>
    </lineage>
</organism>
<dbReference type="Proteomes" id="UP000693981">
    <property type="component" value="Unassembled WGS sequence"/>
</dbReference>
<dbReference type="InterPro" id="IPR031825">
    <property type="entry name" value="RXLR"/>
</dbReference>
<dbReference type="EMBL" id="JAGDFL010000930">
    <property type="protein sequence ID" value="KAG7379624.1"/>
    <property type="molecule type" value="Genomic_DNA"/>
</dbReference>
<name>A0A8T1VJL2_9STRA</name>
<comment type="function">
    <text evidence="5">Effector that suppresses plant defense responses during pathogen infection.</text>
</comment>
<gene>
    <name evidence="6" type="ORF">PHYBOEH_011866</name>
</gene>
<keyword evidence="3 5" id="KW-0964">Secreted</keyword>
<evidence type="ECO:0000256" key="1">
    <source>
        <dbReference type="ARBA" id="ARBA00004613"/>
    </source>
</evidence>